<dbReference type="OrthoDB" id="6500128at2759"/>
<dbReference type="SMART" id="SM00382">
    <property type="entry name" value="AAA"/>
    <property type="match status" value="2"/>
</dbReference>
<feature type="transmembrane region" description="Helical" evidence="11">
    <location>
        <begin position="349"/>
        <end position="370"/>
    </location>
</feature>
<dbReference type="Gene3D" id="1.20.1560.10">
    <property type="entry name" value="ABC transporter type 1, transmembrane domain"/>
    <property type="match status" value="2"/>
</dbReference>
<dbReference type="InterPro" id="IPR027417">
    <property type="entry name" value="P-loop_NTPase"/>
</dbReference>
<evidence type="ECO:0000256" key="11">
    <source>
        <dbReference type="SAM" id="Phobius"/>
    </source>
</evidence>
<feature type="transmembrane region" description="Helical" evidence="11">
    <location>
        <begin position="1051"/>
        <end position="1075"/>
    </location>
</feature>
<comment type="subcellular location">
    <subcellularLocation>
        <location evidence="1">Membrane</location>
        <topology evidence="1">Multi-pass membrane protein</topology>
    </subcellularLocation>
</comment>
<keyword evidence="9" id="KW-0325">Glycoprotein</keyword>
<feature type="domain" description="ABC transmembrane type-1" evidence="13">
    <location>
        <begin position="354"/>
        <end position="678"/>
    </location>
</feature>
<evidence type="ECO:0000256" key="4">
    <source>
        <dbReference type="ARBA" id="ARBA00022737"/>
    </source>
</evidence>
<evidence type="ECO:0000256" key="3">
    <source>
        <dbReference type="ARBA" id="ARBA00022692"/>
    </source>
</evidence>
<dbReference type="PANTHER" id="PTHR24223">
    <property type="entry name" value="ATP-BINDING CASSETTE SUB-FAMILY C"/>
    <property type="match status" value="1"/>
</dbReference>
<name>W7I093_9PEZI</name>
<dbReference type="InterPro" id="IPR003439">
    <property type="entry name" value="ABC_transporter-like_ATP-bd"/>
</dbReference>
<evidence type="ECO:0000313" key="14">
    <source>
        <dbReference type="EMBL" id="EWC45608.1"/>
    </source>
</evidence>
<evidence type="ECO:0000256" key="8">
    <source>
        <dbReference type="ARBA" id="ARBA00023136"/>
    </source>
</evidence>
<feature type="transmembrane region" description="Helical" evidence="11">
    <location>
        <begin position="240"/>
        <end position="260"/>
    </location>
</feature>
<dbReference type="SUPFAM" id="SSF90123">
    <property type="entry name" value="ABC transporter transmembrane region"/>
    <property type="match status" value="2"/>
</dbReference>
<dbReference type="GO" id="GO:0005524">
    <property type="term" value="F:ATP binding"/>
    <property type="evidence" value="ECO:0007669"/>
    <property type="project" value="UniProtKB-KW"/>
</dbReference>
<keyword evidence="4" id="KW-0677">Repeat</keyword>
<dbReference type="CDD" id="cd18596">
    <property type="entry name" value="ABC_6TM_VMR1_D1_like"/>
    <property type="match status" value="1"/>
</dbReference>
<keyword evidence="6" id="KW-0067">ATP-binding</keyword>
<evidence type="ECO:0000259" key="13">
    <source>
        <dbReference type="PROSITE" id="PS50929"/>
    </source>
</evidence>
<dbReference type="SUPFAM" id="SSF52540">
    <property type="entry name" value="P-loop containing nucleoside triphosphate hydrolases"/>
    <property type="match status" value="2"/>
</dbReference>
<dbReference type="GO" id="GO:0140359">
    <property type="term" value="F:ABC-type transporter activity"/>
    <property type="evidence" value="ECO:0007669"/>
    <property type="project" value="InterPro"/>
</dbReference>
<dbReference type="Gene3D" id="3.40.50.300">
    <property type="entry name" value="P-loop containing nucleotide triphosphate hydrolases"/>
    <property type="match status" value="2"/>
</dbReference>
<keyword evidence="5" id="KW-0547">Nucleotide-binding</keyword>
<protein>
    <recommendedName>
        <fullName evidence="16">ATP-dependent bile acid permease</fullName>
    </recommendedName>
</protein>
<dbReference type="InterPro" id="IPR011527">
    <property type="entry name" value="ABC1_TM_dom"/>
</dbReference>
<dbReference type="GO" id="GO:0016887">
    <property type="term" value="F:ATP hydrolysis activity"/>
    <property type="evidence" value="ECO:0007669"/>
    <property type="project" value="InterPro"/>
</dbReference>
<feature type="transmembrane region" description="Helical" evidence="11">
    <location>
        <begin position="1247"/>
        <end position="1267"/>
    </location>
</feature>
<evidence type="ECO:0000313" key="15">
    <source>
        <dbReference type="Proteomes" id="UP000024837"/>
    </source>
</evidence>
<keyword evidence="7 11" id="KW-1133">Transmembrane helix</keyword>
<dbReference type="CDD" id="cd18604">
    <property type="entry name" value="ABC_6TM_VMR1_D2_like"/>
    <property type="match status" value="1"/>
</dbReference>
<gene>
    <name evidence="14" type="ORF">DRE_05169</name>
</gene>
<feature type="domain" description="ABC transporter" evidence="12">
    <location>
        <begin position="716"/>
        <end position="965"/>
    </location>
</feature>
<feature type="transmembrane region" description="Helical" evidence="11">
    <location>
        <begin position="535"/>
        <end position="554"/>
    </location>
</feature>
<feature type="domain" description="ABC transporter" evidence="12">
    <location>
        <begin position="1426"/>
        <end position="1712"/>
    </location>
</feature>
<feature type="transmembrane region" description="Helical" evidence="11">
    <location>
        <begin position="45"/>
        <end position="68"/>
    </location>
</feature>
<feature type="transmembrane region" description="Helical" evidence="11">
    <location>
        <begin position="649"/>
        <end position="666"/>
    </location>
</feature>
<dbReference type="PROSITE" id="PS50929">
    <property type="entry name" value="ABC_TM1F"/>
    <property type="match status" value="2"/>
</dbReference>
<feature type="compositionally biased region" description="Basic and acidic residues" evidence="10">
    <location>
        <begin position="467"/>
        <end position="480"/>
    </location>
</feature>
<dbReference type="InterPro" id="IPR050173">
    <property type="entry name" value="ABC_transporter_C-like"/>
</dbReference>
<dbReference type="GO" id="GO:0000329">
    <property type="term" value="C:fungal-type vacuole membrane"/>
    <property type="evidence" value="ECO:0007669"/>
    <property type="project" value="TreeGrafter"/>
</dbReference>
<keyword evidence="15" id="KW-1185">Reference proteome</keyword>
<evidence type="ECO:0000256" key="5">
    <source>
        <dbReference type="ARBA" id="ARBA00022741"/>
    </source>
</evidence>
<dbReference type="InterPro" id="IPR017871">
    <property type="entry name" value="ABC_transporter-like_CS"/>
</dbReference>
<feature type="compositionally biased region" description="Basic and acidic residues" evidence="10">
    <location>
        <begin position="445"/>
        <end position="460"/>
    </location>
</feature>
<feature type="transmembrane region" description="Helical" evidence="11">
    <location>
        <begin position="614"/>
        <end position="637"/>
    </location>
</feature>
<dbReference type="PROSITE" id="PS00211">
    <property type="entry name" value="ABC_TRANSPORTER_1"/>
    <property type="match status" value="2"/>
</dbReference>
<sequence length="1738" mass="193776">MQRPYGSQIFVASDNHEPEPFLHCHSPLWEIDNFTTCFRKDYLQVLLPVILASASLLILVIGSTRVYYRKWKEYRARRPVRRRTVYHDDDAASDSGSSSSDLLGSDSEDFFETGDEQDHLALTRTMSRASVQETKVDRPVGEVWWVALEELAVMAQVGLHMASFFHPTTVDWRFGKLPALVGVAVWGYTLILTTLRVSMPRTKHYPLPALWDHTAAIYLSQFVLYTVTFRSVLIYDRPSLNRIIVIVEFSLAAFLAVLVLTTRRGNKAVKQEIIDGLEPSHEPLASLFSLASYSWIDPLIWDGYKSPLELKRVWNLRKDDLAIAVLSSFRQTKKTASLSWRLLKFFKGLLALQFAWAVFASFLTFAPTVLLRAILEYIENPDKYPRNVAWLYVVLLFVCGLIQTTGNGAALYTGRRICIRLRAVIVGEIYAKALRRKASAAGRALGEKDEDKDKKAEKDKKTKKNKKGTDEEQGASKKEAETEDGGQANVGAIINLMAVDSFKVAEVCAYLHFLVAATPVQLTVAILLLYQVLGWSSIAGIGVMFALFPINYLISRQFGRIQNKIMSITDKRIQTTNEVLQNVRIIKYFAWEHRYEGVISEPRSLELRQLRDRFILWGLATSLWYTTPVAITLISFWLYTGVEKKELRAPIAFTALSLFAVLRTPLDQFADMLTNVLQSKVSVDRVQEFLDEEETEKYRQLKPADDEDGNEDTPLIGFKNGQFSWDGRRSTDDASAPSSFQLLNLNIEFVPGHLNVIAGPTGSGKTSLLMALLGEMSIVKGSVYLPGYHSREDLYQDENGHTESVAYCAQQAWLVNDTIKNNIIFASKYDEERYKAVLFACSLERDLAILDKGDATEVGEKGISLSGGQKQRISLARALYSNAKHILLDDCLSAVDSHTAKWIYDYCIMGPLMEFRTCILVTHNIALCVPRAKFVVVMKSGEVVEQGTPEEVVASGALGKDDLMKGLSSSRNQSAVVSRVASTANIAKDDAEDGTVTEDGPVKSLVTANGTAKADDVKKQAGESSSEEESKSEGSVDWKIYQLYLTMMGGWFFWVMVVLAIILQQAASLATSVWIREWALQYQQQETKMVTASHHSPSSRLGSFGSSSFCSASGICAWNVPIMSEPSSTASILGQDPEEPPKVDIMYYLVIYGLFGILFSVTSILREGVVFVGSLRASRRMHEKLLHRVLRAKFRFFDSTPLGRIMNRFSKDLEAVDQEIAPVALGMIHSLASVITIVVLITAITPGFLLAGVGITALYWIIGIFYLRASRDLKRLEAVQRSPLYQHFGETLAGITTIRAYGDERRFVRDNLAKVDRHNRPWFYLWVANRWLAWRVDVAGSLVAFFAGVFVIMSIGKIDAGLAGLSLTYAISFNDNVLWVVRLYAMNEQNMNSVERLKEYLEIEQEAPEVIPENRPSTGWPSEGAVRFEEYSTRYRPDLDPVLKQVSFEVKPCEKVGIVGRTGAGKSSLALALFRALEAEGGKVIIDGIDISTIGLRDLREGITMVPQDPTLFTGTIRSNLDPFAIHTDEEVFTALREVQLIGEDETASQATAAPSASSQAGDADEPASASASIATTATSPVSASHQSTSGTTAQVVNKNIFLDLSSKVTESGNNLSQGQRQLLCLARALLRKPKIILMDEATASIDYATDAKIQETIRGWNSSSVMTIAHRLNTIVDYDRVLVLDHGEVKEYDHPWTLLQREDGLFRDMCANSGELEKLEDMAREAWERKNPRLVDV</sequence>
<dbReference type="CDD" id="cd03250">
    <property type="entry name" value="ABCC_MRP_domain1"/>
    <property type="match status" value="1"/>
</dbReference>
<evidence type="ECO:0000256" key="1">
    <source>
        <dbReference type="ARBA" id="ARBA00004141"/>
    </source>
</evidence>
<dbReference type="InterPro" id="IPR003593">
    <property type="entry name" value="AAA+_ATPase"/>
</dbReference>
<feature type="region of interest" description="Disordered" evidence="10">
    <location>
        <begin position="1547"/>
        <end position="1591"/>
    </location>
</feature>
<feature type="transmembrane region" description="Helical" evidence="11">
    <location>
        <begin position="390"/>
        <end position="412"/>
    </location>
</feature>
<accession>W7I093</accession>
<feature type="transmembrane region" description="Helical" evidence="11">
    <location>
        <begin position="177"/>
        <end position="195"/>
    </location>
</feature>
<feature type="compositionally biased region" description="Low complexity" evidence="10">
    <location>
        <begin position="1548"/>
        <end position="1561"/>
    </location>
</feature>
<dbReference type="InterPro" id="IPR036640">
    <property type="entry name" value="ABC1_TM_sf"/>
</dbReference>
<evidence type="ECO:0008006" key="16">
    <source>
        <dbReference type="Google" id="ProtNLM"/>
    </source>
</evidence>
<dbReference type="HOGENOM" id="CLU_000604_27_6_1"/>
<organism evidence="14 15">
    <name type="scientific">Drechslerella stenobrocha 248</name>
    <dbReference type="NCBI Taxonomy" id="1043628"/>
    <lineage>
        <taxon>Eukaryota</taxon>
        <taxon>Fungi</taxon>
        <taxon>Dikarya</taxon>
        <taxon>Ascomycota</taxon>
        <taxon>Pezizomycotina</taxon>
        <taxon>Orbiliomycetes</taxon>
        <taxon>Orbiliales</taxon>
        <taxon>Orbiliaceae</taxon>
        <taxon>Drechslerella</taxon>
    </lineage>
</organism>
<dbReference type="Pfam" id="PF00005">
    <property type="entry name" value="ABC_tran"/>
    <property type="match status" value="2"/>
</dbReference>
<feature type="region of interest" description="Disordered" evidence="10">
    <location>
        <begin position="445"/>
        <end position="483"/>
    </location>
</feature>
<dbReference type="Pfam" id="PF00664">
    <property type="entry name" value="ABC_membrane"/>
    <property type="match status" value="2"/>
</dbReference>
<feature type="compositionally biased region" description="Low complexity" evidence="10">
    <location>
        <begin position="1568"/>
        <end position="1585"/>
    </location>
</feature>
<feature type="domain" description="ABC transmembrane type-1" evidence="13">
    <location>
        <begin position="1055"/>
        <end position="1386"/>
    </location>
</feature>
<feature type="region of interest" description="Disordered" evidence="10">
    <location>
        <begin position="991"/>
        <end position="1031"/>
    </location>
</feature>
<dbReference type="EMBL" id="KI966425">
    <property type="protein sequence ID" value="EWC45608.1"/>
    <property type="molecule type" value="Genomic_DNA"/>
</dbReference>
<keyword evidence="2" id="KW-0813">Transport</keyword>
<evidence type="ECO:0000256" key="9">
    <source>
        <dbReference type="ARBA" id="ARBA00023180"/>
    </source>
</evidence>
<evidence type="ECO:0000256" key="7">
    <source>
        <dbReference type="ARBA" id="ARBA00022989"/>
    </source>
</evidence>
<dbReference type="Proteomes" id="UP000024837">
    <property type="component" value="Unassembled WGS sequence"/>
</dbReference>
<proteinExistence type="predicted"/>
<dbReference type="PANTHER" id="PTHR24223:SF353">
    <property type="entry name" value="ABC TRANSPORTER ATP-BINDING PROTEIN_PERMEASE VMR1-RELATED"/>
    <property type="match status" value="1"/>
</dbReference>
<keyword evidence="8 11" id="KW-0472">Membrane</keyword>
<feature type="transmembrane region" description="Helical" evidence="11">
    <location>
        <begin position="507"/>
        <end position="529"/>
    </location>
</feature>
<dbReference type="PROSITE" id="PS50893">
    <property type="entry name" value="ABC_TRANSPORTER_2"/>
    <property type="match status" value="2"/>
</dbReference>
<reference evidence="14 15" key="1">
    <citation type="submission" date="2013-05" db="EMBL/GenBank/DDBJ databases">
        <title>Drechslerella stenobrocha genome reveals carnivorous origination and mechanical trapping mechanism of predatory fungi.</title>
        <authorList>
            <person name="Liu X."/>
            <person name="Zhang W."/>
            <person name="Liu K."/>
        </authorList>
    </citation>
    <scope>NUCLEOTIDE SEQUENCE [LARGE SCALE GENOMIC DNA]</scope>
    <source>
        <strain evidence="14 15">248</strain>
    </source>
</reference>
<feature type="transmembrane region" description="Helical" evidence="11">
    <location>
        <begin position="1220"/>
        <end position="1241"/>
    </location>
</feature>
<evidence type="ECO:0000256" key="2">
    <source>
        <dbReference type="ARBA" id="ARBA00022448"/>
    </source>
</evidence>
<feature type="transmembrane region" description="Helical" evidence="11">
    <location>
        <begin position="1332"/>
        <end position="1355"/>
    </location>
</feature>
<evidence type="ECO:0000256" key="6">
    <source>
        <dbReference type="ARBA" id="ARBA00022840"/>
    </source>
</evidence>
<feature type="transmembrane region" description="Helical" evidence="11">
    <location>
        <begin position="1145"/>
        <end position="1172"/>
    </location>
</feature>
<dbReference type="FunFam" id="3.40.50.300:FF:000825">
    <property type="entry name" value="ABC bile acid transporter"/>
    <property type="match status" value="1"/>
</dbReference>
<dbReference type="CDD" id="cd03244">
    <property type="entry name" value="ABCC_MRP_domain2"/>
    <property type="match status" value="1"/>
</dbReference>
<evidence type="ECO:0000256" key="10">
    <source>
        <dbReference type="SAM" id="MobiDB-lite"/>
    </source>
</evidence>
<keyword evidence="3 11" id="KW-0812">Transmembrane</keyword>
<evidence type="ECO:0000259" key="12">
    <source>
        <dbReference type="PROSITE" id="PS50893"/>
    </source>
</evidence>